<evidence type="ECO:0000256" key="5">
    <source>
        <dbReference type="ARBA" id="ARBA00023136"/>
    </source>
</evidence>
<reference evidence="8 9" key="1">
    <citation type="submission" date="2022-11" db="EMBL/GenBank/DDBJ databases">
        <title>Minimal conservation of predation-associated metabolite biosynthetic gene clusters underscores biosynthetic potential of Myxococcota including descriptions for ten novel species: Archangium lansinium sp. nov., Myxococcus landrumus sp. nov., Nannocystis bai.</title>
        <authorList>
            <person name="Ahearne A."/>
            <person name="Stevens C."/>
            <person name="Dowd S."/>
        </authorList>
    </citation>
    <scope>NUCLEOTIDE SEQUENCE [LARGE SCALE GENOMIC DNA]</scope>
    <source>
        <strain evidence="8 9">RJM3</strain>
    </source>
</reference>
<evidence type="ECO:0000313" key="9">
    <source>
        <dbReference type="Proteomes" id="UP001221411"/>
    </source>
</evidence>
<keyword evidence="5 7" id="KW-0472">Membrane</keyword>
<feature type="transmembrane region" description="Helical" evidence="7">
    <location>
        <begin position="226"/>
        <end position="244"/>
    </location>
</feature>
<evidence type="ECO:0000256" key="4">
    <source>
        <dbReference type="ARBA" id="ARBA00022989"/>
    </source>
</evidence>
<dbReference type="Gene3D" id="1.10.3470.10">
    <property type="entry name" value="ABC transporter involved in vitamin B12 uptake, BtuC"/>
    <property type="match status" value="1"/>
</dbReference>
<feature type="transmembrane region" description="Helical" evidence="7">
    <location>
        <begin position="12"/>
        <end position="34"/>
    </location>
</feature>
<keyword evidence="3 6" id="KW-0812">Transmembrane</keyword>
<dbReference type="Proteomes" id="UP001221411">
    <property type="component" value="Unassembled WGS sequence"/>
</dbReference>
<comment type="caution">
    <text evidence="8">The sequence shown here is derived from an EMBL/GenBank/DDBJ whole genome shotgun (WGS) entry which is preliminary data.</text>
</comment>
<evidence type="ECO:0000256" key="3">
    <source>
        <dbReference type="ARBA" id="ARBA00022692"/>
    </source>
</evidence>
<feature type="transmembrane region" description="Helical" evidence="7">
    <location>
        <begin position="250"/>
        <end position="270"/>
    </location>
</feature>
<feature type="transmembrane region" description="Helical" evidence="7">
    <location>
        <begin position="41"/>
        <end position="61"/>
    </location>
</feature>
<evidence type="ECO:0000256" key="1">
    <source>
        <dbReference type="ARBA" id="ARBA00004141"/>
    </source>
</evidence>
<accession>A0ABT5EH22</accession>
<dbReference type="InterPro" id="IPR001626">
    <property type="entry name" value="ABC_TroCD"/>
</dbReference>
<evidence type="ECO:0000256" key="6">
    <source>
        <dbReference type="RuleBase" id="RU003943"/>
    </source>
</evidence>
<comment type="similarity">
    <text evidence="2 6">Belongs to the ABC-3 integral membrane protein family.</text>
</comment>
<name>A0ABT5EH22_9BACT</name>
<feature type="transmembrane region" description="Helical" evidence="7">
    <location>
        <begin position="67"/>
        <end position="86"/>
    </location>
</feature>
<gene>
    <name evidence="8" type="ORF">POL67_07160</name>
</gene>
<dbReference type="RefSeq" id="WP_271916337.1">
    <property type="nucleotide sequence ID" value="NZ_JAQNDO010000001.1"/>
</dbReference>
<feature type="transmembrane region" description="Helical" evidence="7">
    <location>
        <begin position="95"/>
        <end position="114"/>
    </location>
</feature>
<evidence type="ECO:0000313" key="8">
    <source>
        <dbReference type="EMBL" id="MDC0741120.1"/>
    </source>
</evidence>
<proteinExistence type="inferred from homology"/>
<keyword evidence="4 7" id="KW-1133">Transmembrane helix</keyword>
<protein>
    <submittedName>
        <fullName evidence="8">Metal ABC transporter permease</fullName>
    </submittedName>
</protein>
<evidence type="ECO:0000256" key="2">
    <source>
        <dbReference type="ARBA" id="ARBA00008034"/>
    </source>
</evidence>
<dbReference type="InterPro" id="IPR037294">
    <property type="entry name" value="ABC_BtuC-like"/>
</dbReference>
<organism evidence="8 9">
    <name type="scientific">Polyangium mundeleinium</name>
    <dbReference type="NCBI Taxonomy" id="2995306"/>
    <lineage>
        <taxon>Bacteria</taxon>
        <taxon>Pseudomonadati</taxon>
        <taxon>Myxococcota</taxon>
        <taxon>Polyangia</taxon>
        <taxon>Polyangiales</taxon>
        <taxon>Polyangiaceae</taxon>
        <taxon>Polyangium</taxon>
    </lineage>
</organism>
<dbReference type="PANTHER" id="PTHR30477">
    <property type="entry name" value="ABC-TRANSPORTER METAL-BINDING PROTEIN"/>
    <property type="match status" value="1"/>
</dbReference>
<keyword evidence="9" id="KW-1185">Reference proteome</keyword>
<dbReference type="Pfam" id="PF00950">
    <property type="entry name" value="ABC-3"/>
    <property type="match status" value="1"/>
</dbReference>
<sequence length="273" mass="27884">MDGLLEPLLVPFMMRAMIAGAVVGGLCAMIGVFVVQRGLSFIGDGLAHAAFGGIALGLLLGVSLERMTWVALPFTVLIALGIGYVLRRGSLRGDVATGVFSAVSFALGVLLLGLRSTDGPQVNVETVLFGSILAISPDDLITVGVVGVVTTLLMAFTWTKLAYATFDPELAALSGVKVAALDYMLLALTAVVIVVAVKTVGIALVSSFVVIPAATAKMVGRSIGRVALLAVAIGVVGSSIGLMLSYYADVASGATIILTLGGVFGLALLFKKK</sequence>
<dbReference type="SUPFAM" id="SSF81345">
    <property type="entry name" value="ABC transporter involved in vitamin B12 uptake, BtuC"/>
    <property type="match status" value="1"/>
</dbReference>
<evidence type="ECO:0000256" key="7">
    <source>
        <dbReference type="SAM" id="Phobius"/>
    </source>
</evidence>
<keyword evidence="6" id="KW-0813">Transport</keyword>
<feature type="transmembrane region" description="Helical" evidence="7">
    <location>
        <begin position="170"/>
        <end position="194"/>
    </location>
</feature>
<dbReference type="EMBL" id="JAQNDO010000001">
    <property type="protein sequence ID" value="MDC0741120.1"/>
    <property type="molecule type" value="Genomic_DNA"/>
</dbReference>
<comment type="subcellular location">
    <subcellularLocation>
        <location evidence="6">Cell membrane</location>
        <topology evidence="6">Multi-pass membrane protein</topology>
    </subcellularLocation>
    <subcellularLocation>
        <location evidence="1">Membrane</location>
        <topology evidence="1">Multi-pass membrane protein</topology>
    </subcellularLocation>
</comment>
<dbReference type="PANTHER" id="PTHR30477:SF13">
    <property type="entry name" value="IRON TRANSPORT SYSTEM MEMBRANE PROTEIN HI_0360-RELATED"/>
    <property type="match status" value="1"/>
</dbReference>